<evidence type="ECO:0000313" key="2">
    <source>
        <dbReference type="Proteomes" id="UP000190848"/>
    </source>
</evidence>
<reference evidence="1 2" key="1">
    <citation type="submission" date="2016-07" db="EMBL/GenBank/DDBJ databases">
        <title>Revisiting the taxonomy of the Elizabethkingia Genus using Whole-Genome Sequencing, Optical Mapping, and MALDI-TOF, along with proposal of three novel Elizabethkingia species: Elizabethkingia bruuniana sp. nov., Elizabethkingia ursingii sp. nov., and Elizabethkingia occulta sp. nov.</title>
        <authorList>
            <person name="Nicholson A.C."/>
        </authorList>
    </citation>
    <scope>NUCLEOTIDE SEQUENCE [LARGE SCALE GENOMIC DNA]</scope>
    <source>
        <strain evidence="1 2">F3201</strain>
    </source>
</reference>
<evidence type="ECO:0000313" key="1">
    <source>
        <dbReference type="EMBL" id="AQX01306.1"/>
    </source>
</evidence>
<protein>
    <recommendedName>
        <fullName evidence="3">Lipoprotein</fullName>
    </recommendedName>
</protein>
<gene>
    <name evidence="1" type="ORF">BBD32_07455</name>
</gene>
<proteinExistence type="predicted"/>
<sequence>MKVFLILSLSILFLQCKKEEKLSAGITFQFDKSVPMKYQEFNEGLDEYNGSVIYIGHMPKTVFIKYYSKGIMIPPPPSPIKNNFQEKKYKQDERKYDLMKQKYFNGYLPVFISQKDIKKDSIGNHNIRIEANTQDTIPYYSIPFNNYQIKAYKSFPVYIKNISTHNLILPVGLLGLSYEVLNKSNKWQILYNNNWFICGTGSFPKRYYSFKKEDMIIFGVPYLKGNFKTKMRIRFEYAISNEFEASVDSEIFKRQR</sequence>
<dbReference type="EMBL" id="CP016374">
    <property type="protein sequence ID" value="AQX01306.1"/>
    <property type="molecule type" value="Genomic_DNA"/>
</dbReference>
<evidence type="ECO:0008006" key="3">
    <source>
        <dbReference type="Google" id="ProtNLM"/>
    </source>
</evidence>
<dbReference type="Proteomes" id="UP000190848">
    <property type="component" value="Chromosome"/>
</dbReference>
<organism evidence="1 2">
    <name type="scientific">Elizabethkingia anophelis</name>
    <dbReference type="NCBI Taxonomy" id="1117645"/>
    <lineage>
        <taxon>Bacteria</taxon>
        <taxon>Pseudomonadati</taxon>
        <taxon>Bacteroidota</taxon>
        <taxon>Flavobacteriia</taxon>
        <taxon>Flavobacteriales</taxon>
        <taxon>Weeksellaceae</taxon>
        <taxon>Elizabethkingia</taxon>
    </lineage>
</organism>
<name>A0AAU8VEZ4_9FLAO</name>
<dbReference type="RefSeq" id="WP_078395906.1">
    <property type="nucleotide sequence ID" value="NZ_JBJDLF010000002.1"/>
</dbReference>
<dbReference type="AlphaFoldDB" id="A0AAU8VEZ4"/>
<accession>A0AAU8VEZ4</accession>